<dbReference type="AlphaFoldDB" id="A0A9P6GC17"/>
<dbReference type="OrthoDB" id="4760831at2759"/>
<dbReference type="Proteomes" id="UP000756921">
    <property type="component" value="Unassembled WGS sequence"/>
</dbReference>
<proteinExistence type="predicted"/>
<evidence type="ECO:0000313" key="2">
    <source>
        <dbReference type="Proteomes" id="UP000756921"/>
    </source>
</evidence>
<organism evidence="1 2">
    <name type="scientific">Paraphaeosphaeria minitans</name>
    <dbReference type="NCBI Taxonomy" id="565426"/>
    <lineage>
        <taxon>Eukaryota</taxon>
        <taxon>Fungi</taxon>
        <taxon>Dikarya</taxon>
        <taxon>Ascomycota</taxon>
        <taxon>Pezizomycotina</taxon>
        <taxon>Dothideomycetes</taxon>
        <taxon>Pleosporomycetidae</taxon>
        <taxon>Pleosporales</taxon>
        <taxon>Massarineae</taxon>
        <taxon>Didymosphaeriaceae</taxon>
        <taxon>Paraphaeosphaeria</taxon>
    </lineage>
</organism>
<accession>A0A9P6GC17</accession>
<protein>
    <submittedName>
        <fullName evidence="1">Uncharacterized protein</fullName>
    </submittedName>
</protein>
<reference evidence="1" key="1">
    <citation type="journal article" date="2020" name="Mol. Plant Microbe Interact.">
        <title>Genome Sequence of the Biocontrol Agent Coniothyrium minitans strain Conio (IMI 134523).</title>
        <authorList>
            <person name="Patel D."/>
            <person name="Shittu T.A."/>
            <person name="Baroncelli R."/>
            <person name="Muthumeenakshi S."/>
            <person name="Osborne T.H."/>
            <person name="Janganan T.K."/>
            <person name="Sreenivasaprasad S."/>
        </authorList>
    </citation>
    <scope>NUCLEOTIDE SEQUENCE</scope>
    <source>
        <strain evidence="1">Conio</strain>
    </source>
</reference>
<comment type="caution">
    <text evidence="1">The sequence shown here is derived from an EMBL/GenBank/DDBJ whole genome shotgun (WGS) entry which is preliminary data.</text>
</comment>
<evidence type="ECO:0000313" key="1">
    <source>
        <dbReference type="EMBL" id="KAF9732659.1"/>
    </source>
</evidence>
<dbReference type="Gene3D" id="3.40.50.1460">
    <property type="match status" value="1"/>
</dbReference>
<name>A0A9P6GC17_9PLEO</name>
<keyword evidence="2" id="KW-1185">Reference proteome</keyword>
<gene>
    <name evidence="1" type="ORF">PMIN01_09517</name>
</gene>
<sequence length="259" mass="29873">MSLQADTASVAHDEFALEMSPEAMNNPTQFSLFQENFAKYMPSAQKTKRYEHIKRLRNAFHEYNFDFTSKVILCDETAHARASSYLYEFELEHVKKAGHLSIIYYAGHGWRSRDHDPSREAYAYDLISEPARRGDAPLPKGTFIMWERAEHILQEFKHDHLVILDCCDAGFLSNRGPRHAFEYLVACEGKKRTNEPGKHSFTTALIWALKKLKSEAPFTMLELKDRIERYEDFPTEQKPLVFARADHIAGPISFAPVAK</sequence>
<dbReference type="EMBL" id="WJXW01000010">
    <property type="protein sequence ID" value="KAF9732659.1"/>
    <property type="molecule type" value="Genomic_DNA"/>
</dbReference>